<feature type="compositionally biased region" description="Low complexity" evidence="1">
    <location>
        <begin position="337"/>
        <end position="355"/>
    </location>
</feature>
<evidence type="ECO:0000313" key="2">
    <source>
        <dbReference type="EMBL" id="OAY76431.1"/>
    </source>
</evidence>
<feature type="compositionally biased region" description="Basic and acidic residues" evidence="1">
    <location>
        <begin position="288"/>
        <end position="299"/>
    </location>
</feature>
<dbReference type="PANTHER" id="PTHR31008:SF15">
    <property type="entry name" value="GPI-ANCHORED ADHESIN-LIKE PROTEIN"/>
    <property type="match status" value="1"/>
</dbReference>
<evidence type="ECO:0008006" key="4">
    <source>
        <dbReference type="Google" id="ProtNLM"/>
    </source>
</evidence>
<feature type="compositionally biased region" description="Polar residues" evidence="1">
    <location>
        <begin position="915"/>
        <end position="926"/>
    </location>
</feature>
<feature type="region of interest" description="Disordered" evidence="1">
    <location>
        <begin position="829"/>
        <end position="858"/>
    </location>
</feature>
<evidence type="ECO:0000256" key="1">
    <source>
        <dbReference type="SAM" id="MobiDB-lite"/>
    </source>
</evidence>
<dbReference type="AlphaFoldDB" id="A0A199VHS5"/>
<evidence type="ECO:0000313" key="3">
    <source>
        <dbReference type="Proteomes" id="UP000092600"/>
    </source>
</evidence>
<dbReference type="EMBL" id="LSRQ01001810">
    <property type="protein sequence ID" value="OAY76431.1"/>
    <property type="molecule type" value="Genomic_DNA"/>
</dbReference>
<protein>
    <recommendedName>
        <fullName evidence="4">COP1-interacting protein 7</fullName>
    </recommendedName>
</protein>
<sequence>MDSDAPLDYALFQLSPRRSRCELFVSGNGRTEKIASGFLKPFVTHLKVAEEQAAHASQSIKLQVEKLGKGSAWFNKGTLERFVRFVSTPEVLDLVNTFDAETSQLEGARKIYSQGAGDPPPAGTGESETTAAAADMTKKELLRAIDVRLVAVKQDLATACARATSAGFTLDNVSELLLFADHFGAPRLNEACAKFISLCQRRPELISYKNLPPAASSQWKSFDDANVRASSGSDMSIDEPESEPSGSTKPLSGTSDGLRPNKFSNTQQQGESQADPATSQQPKPVVRRFTEKQADKEPIHSSAPEAQPSQQAGGGAASRRLSVQDRINLFESKQKEQSSTSSNSITGGAGKVVTGKGEHRRVPSNTSMEKSVLRRWSGASDMSIDLSVSSNSFFSDKKDGGSCVETPTSVNTQAHSSSKAEEEETRLRTPPDSNEEALQKDRGAVPPQFKPASEVNSTVRDQEDFPLTSHSKAAIVQQRLRDQEDSRRQPWEISSAVDVVRVKKQQSGKAENELSAVGSWKSLPGKVDEVKAKGSTSYAAPSRSLPVKTKGDETLANETSTAPVFPVKKPNESAQMFDPLTKNSVDQDQVMRPSKGNQELNDELQMKANELEKLFAAHKLRVQNDQMTSSRRSKPSDVQVDNVPKTVGMKPARSLVKEGSSDGPEFDYNLLLKMVHNQDYSNSVKQKLGTLSLSEEIRGNFYEKYMQRRDAKLKEEWVLKRAQKEEKMKAMHESLERSLAEMRAKFPESEDDRDSASAHRPARKTRYFSVCSTSVNKGQATESLMGEQELFDPVRHDQEKSYTDYLSGDSSSRSTNSKKQFSAKVASSSTLQTSVASIPRPSVKAANSASVKRRNVSENTLAQSVPNFSDFRKENTKPSIGVNRITTRTQLRNFSRSKSIVEETNSVLKEEKSQRSQSMRQSTAVSSELKDLLPLNDDKGALVNKVQKSGSKSFLKKGNGINPGAAGYTASMVSDASQNGEDWEEVGCLQEDTPDIIKDEELERTSSEENPRDFQADSDSEKARLSQEYGNTDDLGSEMMILCNECVFCCCHRSFQVWYICRKCTGFTDRKS</sequence>
<feature type="compositionally biased region" description="Basic and acidic residues" evidence="1">
    <location>
        <begin position="479"/>
        <end position="490"/>
    </location>
</feature>
<feature type="region of interest" description="Disordered" evidence="1">
    <location>
        <begin position="112"/>
        <end position="132"/>
    </location>
</feature>
<feature type="region of interest" description="Disordered" evidence="1">
    <location>
        <begin position="905"/>
        <end position="927"/>
    </location>
</feature>
<dbReference type="Proteomes" id="UP000092600">
    <property type="component" value="Unassembled WGS sequence"/>
</dbReference>
<organism evidence="2 3">
    <name type="scientific">Ananas comosus</name>
    <name type="common">Pineapple</name>
    <name type="synonym">Ananas ananas</name>
    <dbReference type="NCBI Taxonomy" id="4615"/>
    <lineage>
        <taxon>Eukaryota</taxon>
        <taxon>Viridiplantae</taxon>
        <taxon>Streptophyta</taxon>
        <taxon>Embryophyta</taxon>
        <taxon>Tracheophyta</taxon>
        <taxon>Spermatophyta</taxon>
        <taxon>Magnoliopsida</taxon>
        <taxon>Liliopsida</taxon>
        <taxon>Poales</taxon>
        <taxon>Bromeliaceae</taxon>
        <taxon>Bromelioideae</taxon>
        <taxon>Ananas</taxon>
    </lineage>
</organism>
<accession>A0A199VHS5</accession>
<comment type="caution">
    <text evidence="2">The sequence shown here is derived from an EMBL/GenBank/DDBJ whole genome shotgun (WGS) entry which is preliminary data.</text>
</comment>
<dbReference type="STRING" id="4615.A0A199VHS5"/>
<feature type="region of interest" description="Disordered" evidence="1">
    <location>
        <begin position="391"/>
        <end position="495"/>
    </location>
</feature>
<gene>
    <name evidence="2" type="ORF">ACMD2_08296</name>
</gene>
<feature type="compositionally biased region" description="Low complexity" evidence="1">
    <location>
        <begin position="123"/>
        <end position="132"/>
    </location>
</feature>
<feature type="compositionally biased region" description="Polar residues" evidence="1">
    <location>
        <begin position="262"/>
        <end position="282"/>
    </location>
</feature>
<feature type="compositionally biased region" description="Polar residues" evidence="1">
    <location>
        <begin position="244"/>
        <end position="255"/>
    </location>
</feature>
<reference evidence="2 3" key="1">
    <citation type="journal article" date="2016" name="DNA Res.">
        <title>The draft genome of MD-2 pineapple using hybrid error correction of long reads.</title>
        <authorList>
            <person name="Redwan R.M."/>
            <person name="Saidin A."/>
            <person name="Kumar S.V."/>
        </authorList>
    </citation>
    <scope>NUCLEOTIDE SEQUENCE [LARGE SCALE GENOMIC DNA]</scope>
    <source>
        <strain evidence="3">cv. MD2</strain>
        <tissue evidence="2">Leaf</tissue>
    </source>
</reference>
<feature type="region of interest" description="Disordered" evidence="1">
    <location>
        <begin position="1002"/>
        <end position="1025"/>
    </location>
</feature>
<feature type="region of interest" description="Disordered" evidence="1">
    <location>
        <begin position="530"/>
        <end position="574"/>
    </location>
</feature>
<name>A0A199VHS5_ANACO</name>
<feature type="compositionally biased region" description="Polar residues" evidence="1">
    <location>
        <begin position="405"/>
        <end position="417"/>
    </location>
</feature>
<feature type="region of interest" description="Disordered" evidence="1">
    <location>
        <begin position="624"/>
        <end position="644"/>
    </location>
</feature>
<dbReference type="PANTHER" id="PTHR31008">
    <property type="entry name" value="COP1-INTERACTING PROTEIN-RELATED"/>
    <property type="match status" value="1"/>
</dbReference>
<feature type="region of interest" description="Disordered" evidence="1">
    <location>
        <begin position="227"/>
        <end position="374"/>
    </location>
</feature>
<proteinExistence type="predicted"/>
<feature type="compositionally biased region" description="Low complexity" evidence="1">
    <location>
        <begin position="301"/>
        <end position="311"/>
    </location>
</feature>